<protein>
    <submittedName>
        <fullName evidence="2">Uncharacterized protein</fullName>
    </submittedName>
</protein>
<proteinExistence type="predicted"/>
<accession>A0A1G8BQF1</accession>
<dbReference type="Proteomes" id="UP000198956">
    <property type="component" value="Unassembled WGS sequence"/>
</dbReference>
<organism evidence="2 3">
    <name type="scientific">Aneurinibacillus thermoaerophilus</name>
    <dbReference type="NCBI Taxonomy" id="143495"/>
    <lineage>
        <taxon>Bacteria</taxon>
        <taxon>Bacillati</taxon>
        <taxon>Bacillota</taxon>
        <taxon>Bacilli</taxon>
        <taxon>Bacillales</taxon>
        <taxon>Paenibacillaceae</taxon>
        <taxon>Aneurinibacillus group</taxon>
        <taxon>Aneurinibacillus</taxon>
    </lineage>
</organism>
<evidence type="ECO:0000313" key="2">
    <source>
        <dbReference type="EMBL" id="SDH35457.1"/>
    </source>
</evidence>
<sequence length="30" mass="3730">MNKIKTMYWLWLLPLALVIALVYIGFWLYR</sequence>
<keyword evidence="1" id="KW-1133">Transmembrane helix</keyword>
<keyword evidence="1" id="KW-0472">Membrane</keyword>
<reference evidence="2 3" key="1">
    <citation type="submission" date="2016-10" db="EMBL/GenBank/DDBJ databases">
        <authorList>
            <person name="de Groot N.N."/>
        </authorList>
    </citation>
    <scope>NUCLEOTIDE SEQUENCE [LARGE SCALE GENOMIC DNA]</scope>
    <source>
        <strain evidence="2 3">L 420-91</strain>
    </source>
</reference>
<keyword evidence="1" id="KW-0812">Transmembrane</keyword>
<evidence type="ECO:0000313" key="3">
    <source>
        <dbReference type="Proteomes" id="UP000198956"/>
    </source>
</evidence>
<feature type="transmembrane region" description="Helical" evidence="1">
    <location>
        <begin position="7"/>
        <end position="29"/>
    </location>
</feature>
<dbReference type="EMBL" id="FNDE01000021">
    <property type="protein sequence ID" value="SDH35457.1"/>
    <property type="molecule type" value="Genomic_DNA"/>
</dbReference>
<evidence type="ECO:0000256" key="1">
    <source>
        <dbReference type="SAM" id="Phobius"/>
    </source>
</evidence>
<dbReference type="AlphaFoldDB" id="A0A1G8BQF1"/>
<gene>
    <name evidence="2" type="ORF">SAMN04489735_102110</name>
</gene>
<name>A0A1G8BQF1_ANETH</name>